<dbReference type="Pfam" id="PF20431">
    <property type="entry name" value="E_motif"/>
    <property type="match status" value="1"/>
</dbReference>
<sequence>MRGLRRRLSRTLVLKNQPFFRFLRFFLSDRSPGEYRRDSYDYTNLLQHCRTIRSVQELHAQIIVEGLDQNGFLATKLIGKYAEHGDSKMGVARKVFDRLVERDVFVWNVVIRGYANWGPFDEALNLFDEMRVNGAPTNRYTFPFVLKACGAMKNRDKGKVVHGHVLKSGLDLDLFVGNALIAFYAKCLDIETTRKVFDEMPLKDIVSWNSMIAGFTSNGKVDEAIMLFHAMVHNQGACSPDNATLVGILPACVSKSAAQVGFWVHSYVIKTGMQVGAPLGSCLISMYANCGHVNIARDVFNRIDDKNVIVWSAVIRCYGMHGLADEALTMFTSLEEVGLKPDGVIFLNLLSTCSHAGLVAKGRQIYEKMETYGVERKEEHYACMVDLLGRAGFVDQAVKFIEGMPMQAGKDVYGALLGACRIHNNIEVAKEAAEKLFVLDPENAGRYVILASMHEDAGQWEDAAKLRKLLRDRKIKKPVGCSSIEIDRIHHVFGKEDESHPFSEQIFDTLEKLERIMEEDFEPV</sequence>
<organism evidence="3 4">
    <name type="scientific">Momordica charantia</name>
    <name type="common">Bitter gourd</name>
    <name type="synonym">Balsam pear</name>
    <dbReference type="NCBI Taxonomy" id="3673"/>
    <lineage>
        <taxon>Eukaryota</taxon>
        <taxon>Viridiplantae</taxon>
        <taxon>Streptophyta</taxon>
        <taxon>Embryophyta</taxon>
        <taxon>Tracheophyta</taxon>
        <taxon>Spermatophyta</taxon>
        <taxon>Magnoliopsida</taxon>
        <taxon>eudicotyledons</taxon>
        <taxon>Gunneridae</taxon>
        <taxon>Pentapetalae</taxon>
        <taxon>rosids</taxon>
        <taxon>fabids</taxon>
        <taxon>Cucurbitales</taxon>
        <taxon>Cucurbitaceae</taxon>
        <taxon>Momordiceae</taxon>
        <taxon>Momordica</taxon>
    </lineage>
</organism>
<dbReference type="NCBIfam" id="TIGR00756">
    <property type="entry name" value="PPR"/>
    <property type="match status" value="3"/>
</dbReference>
<dbReference type="AlphaFoldDB" id="A0A6J1CVV9"/>
<dbReference type="OrthoDB" id="1862136at2759"/>
<dbReference type="SUPFAM" id="SSF48452">
    <property type="entry name" value="TPR-like"/>
    <property type="match status" value="1"/>
</dbReference>
<dbReference type="RefSeq" id="XP_022145276.1">
    <property type="nucleotide sequence ID" value="XM_022289584.1"/>
</dbReference>
<feature type="repeat" description="PPR" evidence="2">
    <location>
        <begin position="307"/>
        <end position="341"/>
    </location>
</feature>
<gene>
    <name evidence="4" type="primary">LOC111014767</name>
</gene>
<dbReference type="FunFam" id="1.25.40.10:FF:000470">
    <property type="entry name" value="Pentatricopeptide repeat-containing protein At5g66520"/>
    <property type="match status" value="1"/>
</dbReference>
<proteinExistence type="predicted"/>
<dbReference type="GO" id="GO:0009451">
    <property type="term" value="P:RNA modification"/>
    <property type="evidence" value="ECO:0007669"/>
    <property type="project" value="InterPro"/>
</dbReference>
<dbReference type="PANTHER" id="PTHR47926">
    <property type="entry name" value="PENTATRICOPEPTIDE REPEAT-CONTAINING PROTEIN"/>
    <property type="match status" value="1"/>
</dbReference>
<evidence type="ECO:0000256" key="1">
    <source>
        <dbReference type="ARBA" id="ARBA00022737"/>
    </source>
</evidence>
<dbReference type="InterPro" id="IPR011990">
    <property type="entry name" value="TPR-like_helical_dom_sf"/>
</dbReference>
<dbReference type="Pfam" id="PF01535">
    <property type="entry name" value="PPR"/>
    <property type="match status" value="4"/>
</dbReference>
<dbReference type="GeneID" id="111014767"/>
<name>A0A6J1CVV9_MOMCH</name>
<dbReference type="InterPro" id="IPR002885">
    <property type="entry name" value="PPR_rpt"/>
</dbReference>
<dbReference type="Gene3D" id="1.25.40.10">
    <property type="entry name" value="Tetratricopeptide repeat domain"/>
    <property type="match status" value="4"/>
</dbReference>
<keyword evidence="1" id="KW-0677">Repeat</keyword>
<dbReference type="PROSITE" id="PS51375">
    <property type="entry name" value="PPR"/>
    <property type="match status" value="3"/>
</dbReference>
<dbReference type="Pfam" id="PF13041">
    <property type="entry name" value="PPR_2"/>
    <property type="match status" value="2"/>
</dbReference>
<dbReference type="GO" id="GO:0003723">
    <property type="term" value="F:RNA binding"/>
    <property type="evidence" value="ECO:0007669"/>
    <property type="project" value="InterPro"/>
</dbReference>
<dbReference type="InterPro" id="IPR046960">
    <property type="entry name" value="PPR_At4g14850-like_plant"/>
</dbReference>
<feature type="repeat" description="PPR" evidence="2">
    <location>
        <begin position="204"/>
        <end position="234"/>
    </location>
</feature>
<dbReference type="KEGG" id="mcha:111014767"/>
<dbReference type="FunFam" id="1.25.40.10:FF:000280">
    <property type="entry name" value="Pentatricopeptide repeat-containing protein"/>
    <property type="match status" value="1"/>
</dbReference>
<dbReference type="Proteomes" id="UP000504603">
    <property type="component" value="Unplaced"/>
</dbReference>
<evidence type="ECO:0000313" key="3">
    <source>
        <dbReference type="Proteomes" id="UP000504603"/>
    </source>
</evidence>
<evidence type="ECO:0000313" key="4">
    <source>
        <dbReference type="RefSeq" id="XP_022145276.1"/>
    </source>
</evidence>
<reference evidence="4" key="1">
    <citation type="submission" date="2025-08" db="UniProtKB">
        <authorList>
            <consortium name="RefSeq"/>
        </authorList>
    </citation>
    <scope>IDENTIFICATION</scope>
    <source>
        <strain evidence="4">OHB3-1</strain>
    </source>
</reference>
<dbReference type="FunFam" id="1.25.40.10:FF:002166">
    <property type="entry name" value="Pentatricopeptide (PPR) repeat-containing protein-like"/>
    <property type="match status" value="1"/>
</dbReference>
<evidence type="ECO:0000256" key="2">
    <source>
        <dbReference type="PROSITE-ProRule" id="PRU00708"/>
    </source>
</evidence>
<dbReference type="InterPro" id="IPR046848">
    <property type="entry name" value="E_motif"/>
</dbReference>
<dbReference type="PANTHER" id="PTHR47926:SF347">
    <property type="entry name" value="PENTATRICOPEPTIDE REPEAT-CONTAINING PROTEIN"/>
    <property type="match status" value="1"/>
</dbReference>
<accession>A0A6J1CVV9</accession>
<keyword evidence="3" id="KW-1185">Reference proteome</keyword>
<protein>
    <submittedName>
        <fullName evidence="4">Pentatricopeptide repeat-containing protein At3g46790, chloroplastic-like</fullName>
    </submittedName>
</protein>
<feature type="repeat" description="PPR" evidence="2">
    <location>
        <begin position="103"/>
        <end position="137"/>
    </location>
</feature>